<evidence type="ECO:0000313" key="1">
    <source>
        <dbReference type="EMBL" id="KAH7923837.1"/>
    </source>
</evidence>
<evidence type="ECO:0000313" key="2">
    <source>
        <dbReference type="Proteomes" id="UP000790709"/>
    </source>
</evidence>
<organism evidence="1 2">
    <name type="scientific">Leucogyrophana mollusca</name>
    <dbReference type="NCBI Taxonomy" id="85980"/>
    <lineage>
        <taxon>Eukaryota</taxon>
        <taxon>Fungi</taxon>
        <taxon>Dikarya</taxon>
        <taxon>Basidiomycota</taxon>
        <taxon>Agaricomycotina</taxon>
        <taxon>Agaricomycetes</taxon>
        <taxon>Agaricomycetidae</taxon>
        <taxon>Boletales</taxon>
        <taxon>Boletales incertae sedis</taxon>
        <taxon>Leucogyrophana</taxon>
    </lineage>
</organism>
<gene>
    <name evidence="1" type="ORF">BV22DRAFT_1035896</name>
</gene>
<proteinExistence type="predicted"/>
<protein>
    <submittedName>
        <fullName evidence="1">Uncharacterized protein</fullName>
    </submittedName>
</protein>
<name>A0ACB8BGA4_9AGAM</name>
<sequence>MTIPDGLLKSTFEAIFDQVRHASGLRKTNLAKLRLFATDVALVAHSVRCSYLVDAISVNDPGPFFSRLLQALRKKNTIFVDLVHWHDPSSLQSFIVNTPLLETLCADLLSTAGRHWTTCVRLDDPPIGVRPTSE</sequence>
<reference evidence="1" key="1">
    <citation type="journal article" date="2021" name="New Phytol.">
        <title>Evolutionary innovations through gain and loss of genes in the ectomycorrhizal Boletales.</title>
        <authorList>
            <person name="Wu G."/>
            <person name="Miyauchi S."/>
            <person name="Morin E."/>
            <person name="Kuo A."/>
            <person name="Drula E."/>
            <person name="Varga T."/>
            <person name="Kohler A."/>
            <person name="Feng B."/>
            <person name="Cao Y."/>
            <person name="Lipzen A."/>
            <person name="Daum C."/>
            <person name="Hundley H."/>
            <person name="Pangilinan J."/>
            <person name="Johnson J."/>
            <person name="Barry K."/>
            <person name="LaButti K."/>
            <person name="Ng V."/>
            <person name="Ahrendt S."/>
            <person name="Min B."/>
            <person name="Choi I.G."/>
            <person name="Park H."/>
            <person name="Plett J.M."/>
            <person name="Magnuson J."/>
            <person name="Spatafora J.W."/>
            <person name="Nagy L.G."/>
            <person name="Henrissat B."/>
            <person name="Grigoriev I.V."/>
            <person name="Yang Z.L."/>
            <person name="Xu J."/>
            <person name="Martin F.M."/>
        </authorList>
    </citation>
    <scope>NUCLEOTIDE SEQUENCE</scope>
    <source>
        <strain evidence="1">KUC20120723A-06</strain>
    </source>
</reference>
<keyword evidence="2" id="KW-1185">Reference proteome</keyword>
<comment type="caution">
    <text evidence="1">The sequence shown here is derived from an EMBL/GenBank/DDBJ whole genome shotgun (WGS) entry which is preliminary data.</text>
</comment>
<accession>A0ACB8BGA4</accession>
<dbReference type="Proteomes" id="UP000790709">
    <property type="component" value="Unassembled WGS sequence"/>
</dbReference>
<dbReference type="EMBL" id="MU266441">
    <property type="protein sequence ID" value="KAH7923837.1"/>
    <property type="molecule type" value="Genomic_DNA"/>
</dbReference>